<keyword evidence="1" id="KW-0472">Membrane</keyword>
<evidence type="ECO:0000313" key="2">
    <source>
        <dbReference type="EMBL" id="TLE02126.1"/>
    </source>
</evidence>
<keyword evidence="1" id="KW-0812">Transmembrane</keyword>
<evidence type="ECO:0000256" key="1">
    <source>
        <dbReference type="SAM" id="Phobius"/>
    </source>
</evidence>
<feature type="transmembrane region" description="Helical" evidence="1">
    <location>
        <begin position="12"/>
        <end position="32"/>
    </location>
</feature>
<proteinExistence type="predicted"/>
<gene>
    <name evidence="2" type="ORF">LS77_011235</name>
</gene>
<sequence>MTEKQPRAKIKKILIFLSLILLIILFCTPFVYPSYYEFRKLCELNNFPKSQEKYNRILGYFDKKLDNSLGEDGYAKIGYSNRIDLGVYIYYKNPSNKALIFENIDKIYFRPIWKSYAPELYGNEGNMDFRIRFDGEIECKKFVGELDG</sequence>
<keyword evidence="1" id="KW-1133">Transmembrane helix</keyword>
<comment type="caution">
    <text evidence="2">The sequence shown here is derived from an EMBL/GenBank/DDBJ whole genome shotgun (WGS) entry which is preliminary data.</text>
</comment>
<accession>A0A6D2C1K0</accession>
<dbReference type="Proteomes" id="UP000029870">
    <property type="component" value="Unassembled WGS sequence"/>
</dbReference>
<evidence type="ECO:0000313" key="3">
    <source>
        <dbReference type="Proteomes" id="UP000029870"/>
    </source>
</evidence>
<name>A0A6D2C1K0_9HELI</name>
<dbReference type="RefSeq" id="WP_004083801.1">
    <property type="nucleotide sequence ID" value="NZ_JAERIZ010000132.1"/>
</dbReference>
<organism evidence="2 3">
    <name type="scientific">Helicobacter bilis</name>
    <dbReference type="NCBI Taxonomy" id="37372"/>
    <lineage>
        <taxon>Bacteria</taxon>
        <taxon>Pseudomonadati</taxon>
        <taxon>Campylobacterota</taxon>
        <taxon>Epsilonproteobacteria</taxon>
        <taxon>Campylobacterales</taxon>
        <taxon>Helicobacteraceae</taxon>
        <taxon>Helicobacter</taxon>
    </lineage>
</organism>
<protein>
    <submittedName>
        <fullName evidence="2">Uncharacterized protein</fullName>
    </submittedName>
</protein>
<dbReference type="GeneID" id="60655516"/>
<reference evidence="2 3" key="1">
    <citation type="journal article" date="2014" name="Genome Announc.">
        <title>Draft genome sequences of eight enterohepatic helicobacter species isolated from both laboratory and wild rodents.</title>
        <authorList>
            <person name="Sheh A."/>
            <person name="Shen Z."/>
            <person name="Fox J.G."/>
        </authorList>
    </citation>
    <scope>NUCLEOTIDE SEQUENCE [LARGE SCALE GENOMIC DNA]</scope>
    <source>
        <strain evidence="2 3">Missouri</strain>
    </source>
</reference>
<dbReference type="EMBL" id="JRPH02000072">
    <property type="protein sequence ID" value="TLE02126.1"/>
    <property type="molecule type" value="Genomic_DNA"/>
</dbReference>
<dbReference type="AlphaFoldDB" id="A0A6D2C1K0"/>